<evidence type="ECO:0000313" key="2">
    <source>
        <dbReference type="Proteomes" id="UP000004095"/>
    </source>
</evidence>
<protein>
    <submittedName>
        <fullName evidence="1">Uncharacterized protein</fullName>
    </submittedName>
</protein>
<dbReference type="EMBL" id="AAWS01000077">
    <property type="protein sequence ID" value="EAY24211.1"/>
    <property type="molecule type" value="Genomic_DNA"/>
</dbReference>
<comment type="caution">
    <text evidence="1">The sequence shown here is derived from an EMBL/GenBank/DDBJ whole genome shotgun (WGS) entry which is preliminary data.</text>
</comment>
<dbReference type="OrthoDB" id="884362at2"/>
<dbReference type="Proteomes" id="UP000004095">
    <property type="component" value="Unassembled WGS sequence"/>
</dbReference>
<organism evidence="1 2">
    <name type="scientific">Microscilla marina ATCC 23134</name>
    <dbReference type="NCBI Taxonomy" id="313606"/>
    <lineage>
        <taxon>Bacteria</taxon>
        <taxon>Pseudomonadati</taxon>
        <taxon>Bacteroidota</taxon>
        <taxon>Cytophagia</taxon>
        <taxon>Cytophagales</taxon>
        <taxon>Microscillaceae</taxon>
        <taxon>Microscilla</taxon>
    </lineage>
</organism>
<evidence type="ECO:0000313" key="1">
    <source>
        <dbReference type="EMBL" id="EAY24211.1"/>
    </source>
</evidence>
<dbReference type="AlphaFoldDB" id="A1ZZG5"/>
<name>A1ZZG5_MICM2</name>
<dbReference type="RefSeq" id="WP_002705246.1">
    <property type="nucleotide sequence ID" value="NZ_AAWS01000077.1"/>
</dbReference>
<accession>A1ZZG5</accession>
<proteinExistence type="predicted"/>
<sequence>MVVFDSEFLKITYDEKLNAILEEWKLYFGPKVELDTFRKPLLTLIDTFKEKNLSKWLSDNTEQTRLNEQDQFWLEDEFYPAIVKAGLEHVALVNAKSILGTSIAKNCLRNLSTGLDIEIFNKSQPAQKWLATLGIVPK</sequence>
<keyword evidence="2" id="KW-1185">Reference proteome</keyword>
<reference evidence="1 2" key="1">
    <citation type="submission" date="2007-01" db="EMBL/GenBank/DDBJ databases">
        <authorList>
            <person name="Haygood M."/>
            <person name="Podell S."/>
            <person name="Anderson C."/>
            <person name="Hopkinson B."/>
            <person name="Roe K."/>
            <person name="Barbeau K."/>
            <person name="Gaasterland T."/>
            <person name="Ferriera S."/>
            <person name="Johnson J."/>
            <person name="Kravitz S."/>
            <person name="Beeson K."/>
            <person name="Sutton G."/>
            <person name="Rogers Y.-H."/>
            <person name="Friedman R."/>
            <person name="Frazier M."/>
            <person name="Venter J.C."/>
        </authorList>
    </citation>
    <scope>NUCLEOTIDE SEQUENCE [LARGE SCALE GENOMIC DNA]</scope>
    <source>
        <strain evidence="1 2">ATCC 23134</strain>
    </source>
</reference>
<gene>
    <name evidence="1" type="ORF">M23134_00985</name>
</gene>